<dbReference type="Pfam" id="PF07714">
    <property type="entry name" value="PK_Tyr_Ser-Thr"/>
    <property type="match status" value="2"/>
</dbReference>
<dbReference type="GO" id="GO:0005886">
    <property type="term" value="C:plasma membrane"/>
    <property type="evidence" value="ECO:0000318"/>
    <property type="project" value="GO_Central"/>
</dbReference>
<dbReference type="Proteomes" id="UP000004995">
    <property type="component" value="Unassembled WGS sequence"/>
</dbReference>
<dbReference type="SUPFAM" id="SSF56112">
    <property type="entry name" value="Protein kinase-like (PK-like)"/>
    <property type="match status" value="2"/>
</dbReference>
<dbReference type="Gene3D" id="1.10.510.10">
    <property type="entry name" value="Transferase(Phosphotransferase) domain 1"/>
    <property type="match status" value="2"/>
</dbReference>
<evidence type="ECO:0000256" key="2">
    <source>
        <dbReference type="ARBA" id="ARBA00022840"/>
    </source>
</evidence>
<evidence type="ECO:0000313" key="6">
    <source>
        <dbReference type="EnsemblPlants" id="KQK94943"/>
    </source>
</evidence>
<keyword evidence="7" id="KW-1185">Reference proteome</keyword>
<keyword evidence="1" id="KW-0547">Nucleotide-binding</keyword>
<reference evidence="5" key="2">
    <citation type="submission" date="2015-07" db="EMBL/GenBank/DDBJ databases">
        <authorList>
            <person name="Noorani M."/>
        </authorList>
    </citation>
    <scope>NUCLEOTIDE SEQUENCE</scope>
    <source>
        <strain evidence="5">Yugu1</strain>
    </source>
</reference>
<dbReference type="AlphaFoldDB" id="K3ZL12"/>
<reference evidence="5 7" key="1">
    <citation type="journal article" date="2012" name="Nat. Biotechnol.">
        <title>Reference genome sequence of the model plant Setaria.</title>
        <authorList>
            <person name="Bennetzen J.L."/>
            <person name="Schmutz J."/>
            <person name="Wang H."/>
            <person name="Percifield R."/>
            <person name="Hawkins J."/>
            <person name="Pontaroli A.C."/>
            <person name="Estep M."/>
            <person name="Feng L."/>
            <person name="Vaughn J.N."/>
            <person name="Grimwood J."/>
            <person name="Jenkins J."/>
            <person name="Barry K."/>
            <person name="Lindquist E."/>
            <person name="Hellsten U."/>
            <person name="Deshpande S."/>
            <person name="Wang X."/>
            <person name="Wu X."/>
            <person name="Mitros T."/>
            <person name="Triplett J."/>
            <person name="Yang X."/>
            <person name="Ye C.Y."/>
            <person name="Mauro-Herrera M."/>
            <person name="Wang L."/>
            <person name="Li P."/>
            <person name="Sharma M."/>
            <person name="Sharma R."/>
            <person name="Ronald P.C."/>
            <person name="Panaud O."/>
            <person name="Kellogg E.A."/>
            <person name="Brutnell T.P."/>
            <person name="Doust A.N."/>
            <person name="Tuskan G.A."/>
            <person name="Rokhsar D."/>
            <person name="Devos K.M."/>
        </authorList>
    </citation>
    <scope>NUCLEOTIDE SEQUENCE [LARGE SCALE GENOMIC DNA]</scope>
    <source>
        <strain evidence="7">cv. Yugu1</strain>
        <strain evidence="5">Yugu1</strain>
    </source>
</reference>
<evidence type="ECO:0000256" key="3">
    <source>
        <dbReference type="SAM" id="MobiDB-lite"/>
    </source>
</evidence>
<evidence type="ECO:0000259" key="4">
    <source>
        <dbReference type="PROSITE" id="PS50011"/>
    </source>
</evidence>
<sequence length="601" mass="67283">MELPEDNEHLPGGLPPDHDQENLIVDNNQNIRTFTEDEIIRITSNYSTLIGQGGFGRSCSDDFDVVAVKRYIRKELREEFMEEVSIHRQMSHKNVVKLIGYCIGESTLTMVTEYISKGNLDDILHNSAISIPLDIRLGIAIGCAEALGYMHSMHLSSDSLVNQGDIKPANILLDGNLTAKVSDFGLARLLLGGITQYTRRLTPKSDVYSFGAVLLEIIARKRIKQGNCSLISTFSNACGKGESLRKLFDAEIASKAFMKILEEIGKLATECLILDIHKRPKISDVAKRLLVYFNCTSSVGHCRNKSLGVFETDVVDPDILIKLGNMRFFTVGELNEITKNFSNLVGEDWLAEVDVPIFIHEYAANSTLSDLLNGTKCFPLELRLQIAIRTAKALAYMHSSDSGCIRHASVNPSNILLDDNFMRKVSAFSLSRRLTKDTKDYDYAGSVVVYRNYSDPNFVQTGLLTVKSDVYSFGVILFELITRKISTYDEKCGLMDLVTKYKGAYQSDNRGVLAMFDKDIKATEDIILLDEIGRLATECTKLESDEKPTMKEVAERLEKLRASWKTFCGEGQPRWAATQVAHTVIWYYDCTMLDANGRSPL</sequence>
<gene>
    <name evidence="5" type="ORF">SETIT_8G152100v2</name>
</gene>
<dbReference type="InterPro" id="IPR011009">
    <property type="entry name" value="Kinase-like_dom_sf"/>
</dbReference>
<dbReference type="EnsemblPlants" id="KQK94943">
    <property type="protein sequence ID" value="KQK94943"/>
    <property type="gene ID" value="SETIT_027268mg"/>
</dbReference>
<dbReference type="GO" id="GO:0007166">
    <property type="term" value="P:cell surface receptor signaling pathway"/>
    <property type="evidence" value="ECO:0000318"/>
    <property type="project" value="GO_Central"/>
</dbReference>
<reference evidence="6" key="3">
    <citation type="submission" date="2018-08" db="UniProtKB">
        <authorList>
            <consortium name="EnsemblPlants"/>
        </authorList>
    </citation>
    <scope>IDENTIFICATION</scope>
    <source>
        <strain evidence="6">Yugu1</strain>
    </source>
</reference>
<feature type="region of interest" description="Disordered" evidence="3">
    <location>
        <begin position="1"/>
        <end position="22"/>
    </location>
</feature>
<evidence type="ECO:0000313" key="7">
    <source>
        <dbReference type="Proteomes" id="UP000004995"/>
    </source>
</evidence>
<dbReference type="PANTHER" id="PTHR27005:SF484">
    <property type="entry name" value="PROTEIN KINASE DOMAIN-CONTAINING PROTEIN"/>
    <property type="match status" value="1"/>
</dbReference>
<evidence type="ECO:0000256" key="1">
    <source>
        <dbReference type="ARBA" id="ARBA00022741"/>
    </source>
</evidence>
<dbReference type="InterPro" id="IPR000719">
    <property type="entry name" value="Prot_kinase_dom"/>
</dbReference>
<dbReference type="InterPro" id="IPR045274">
    <property type="entry name" value="WAK-like"/>
</dbReference>
<protein>
    <recommendedName>
        <fullName evidence="4">Protein kinase domain-containing protein</fullName>
    </recommendedName>
</protein>
<feature type="domain" description="Protein kinase" evidence="4">
    <location>
        <begin position="44"/>
        <end position="293"/>
    </location>
</feature>
<name>K3ZL12_SETIT</name>
<dbReference type="InterPro" id="IPR001245">
    <property type="entry name" value="Ser-Thr/Tyr_kinase_cat_dom"/>
</dbReference>
<dbReference type="SMART" id="SM00220">
    <property type="entry name" value="S_TKc"/>
    <property type="match status" value="1"/>
</dbReference>
<feature type="domain" description="Protein kinase" evidence="4">
    <location>
        <begin position="293"/>
        <end position="560"/>
    </location>
</feature>
<dbReference type="PANTHER" id="PTHR27005">
    <property type="entry name" value="WALL-ASSOCIATED RECEPTOR KINASE-LIKE 21"/>
    <property type="match status" value="1"/>
</dbReference>
<dbReference type="eggNOG" id="ENOG502QTCP">
    <property type="taxonomic scope" value="Eukaryota"/>
</dbReference>
<organism evidence="6 7">
    <name type="scientific">Setaria italica</name>
    <name type="common">Foxtail millet</name>
    <name type="synonym">Panicum italicum</name>
    <dbReference type="NCBI Taxonomy" id="4555"/>
    <lineage>
        <taxon>Eukaryota</taxon>
        <taxon>Viridiplantae</taxon>
        <taxon>Streptophyta</taxon>
        <taxon>Embryophyta</taxon>
        <taxon>Tracheophyta</taxon>
        <taxon>Spermatophyta</taxon>
        <taxon>Magnoliopsida</taxon>
        <taxon>Liliopsida</taxon>
        <taxon>Poales</taxon>
        <taxon>Poaceae</taxon>
        <taxon>PACMAD clade</taxon>
        <taxon>Panicoideae</taxon>
        <taxon>Panicodae</taxon>
        <taxon>Paniceae</taxon>
        <taxon>Cenchrinae</taxon>
        <taxon>Setaria</taxon>
    </lineage>
</organism>
<dbReference type="EMBL" id="AGNK02005040">
    <property type="status" value="NOT_ANNOTATED_CDS"/>
    <property type="molecule type" value="Genomic_DNA"/>
</dbReference>
<evidence type="ECO:0000313" key="5">
    <source>
        <dbReference type="EMBL" id="RCV38556.1"/>
    </source>
</evidence>
<dbReference type="Gene3D" id="3.30.200.20">
    <property type="entry name" value="Phosphorylase Kinase, domain 1"/>
    <property type="match status" value="1"/>
</dbReference>
<dbReference type="EMBL" id="CM003535">
    <property type="protein sequence ID" value="RCV38556.1"/>
    <property type="molecule type" value="Genomic_DNA"/>
</dbReference>
<accession>K3ZL12</accession>
<dbReference type="OrthoDB" id="663472at2759"/>
<keyword evidence="2" id="KW-0067">ATP-binding</keyword>
<dbReference type="PROSITE" id="PS50011">
    <property type="entry name" value="PROTEIN_KINASE_DOM"/>
    <property type="match status" value="2"/>
</dbReference>
<proteinExistence type="predicted"/>
<dbReference type="Gramene" id="KQK94943">
    <property type="protein sequence ID" value="KQK94943"/>
    <property type="gene ID" value="SETIT_027268mg"/>
</dbReference>
<dbReference type="GO" id="GO:0004672">
    <property type="term" value="F:protein kinase activity"/>
    <property type="evidence" value="ECO:0007669"/>
    <property type="project" value="InterPro"/>
</dbReference>
<dbReference type="HOGENOM" id="CLU_000288_137_2_1"/>
<dbReference type="GO" id="GO:0005524">
    <property type="term" value="F:ATP binding"/>
    <property type="evidence" value="ECO:0007669"/>
    <property type="project" value="UniProtKB-KW"/>
</dbReference>
<dbReference type="OMA" id="FFWRTEN"/>